<feature type="transmembrane region" description="Helical" evidence="6">
    <location>
        <begin position="288"/>
        <end position="314"/>
    </location>
</feature>
<comment type="function">
    <text evidence="6">Catalyzes the transfer of a lysyl group from L-lysyl-tRNA(Lys) to membrane-bound phosphatidylglycerol (PG), which produces lysylphosphatidylglycerol (LPG), a major component of the bacterial membrane with a positive net charge. LPG synthesis contributes to bacterial virulence as it is involved in the resistance mechanism against cationic antimicrobial peptides (CAMP) produces by the host's immune system (defensins, cathelicidins) and by the competing microorganisms.</text>
</comment>
<keyword evidence="6 7" id="KW-0808">Transferase</keyword>
<feature type="transmembrane region" description="Helical" evidence="6">
    <location>
        <begin position="135"/>
        <end position="158"/>
    </location>
</feature>
<evidence type="ECO:0000256" key="3">
    <source>
        <dbReference type="ARBA" id="ARBA00022692"/>
    </source>
</evidence>
<dbReference type="AlphaFoldDB" id="A0A151B502"/>
<dbReference type="GO" id="GO:0005886">
    <property type="term" value="C:plasma membrane"/>
    <property type="evidence" value="ECO:0007669"/>
    <property type="project" value="UniProtKB-SubCell"/>
</dbReference>
<dbReference type="PATRIC" id="fig|1121338.3.peg.1180"/>
<dbReference type="GO" id="GO:0046677">
    <property type="term" value="P:response to antibiotic"/>
    <property type="evidence" value="ECO:0007669"/>
    <property type="project" value="UniProtKB-KW"/>
</dbReference>
<keyword evidence="8" id="KW-1185">Reference proteome</keyword>
<dbReference type="InterPro" id="IPR022791">
    <property type="entry name" value="L-PG_synthase/AglD"/>
</dbReference>
<comment type="caution">
    <text evidence="7">The sequence shown here is derived from an EMBL/GenBank/DDBJ whole genome shotgun (WGS) entry which is preliminary data.</text>
</comment>
<keyword evidence="5 6" id="KW-0472">Membrane</keyword>
<keyword evidence="4 6" id="KW-1133">Transmembrane helix</keyword>
<proteinExistence type="inferred from homology"/>
<comment type="subcellular location">
    <subcellularLocation>
        <location evidence="1 6">Cell membrane</location>
        <topology evidence="1 6">Multi-pass membrane protein</topology>
    </subcellularLocation>
</comment>
<evidence type="ECO:0000313" key="8">
    <source>
        <dbReference type="Proteomes" id="UP000075531"/>
    </source>
</evidence>
<dbReference type="PANTHER" id="PTHR39087:SF2">
    <property type="entry name" value="UPF0104 MEMBRANE PROTEIN MJ1595"/>
    <property type="match status" value="1"/>
</dbReference>
<evidence type="ECO:0000256" key="6">
    <source>
        <dbReference type="RuleBase" id="RU363042"/>
    </source>
</evidence>
<keyword evidence="2" id="KW-1003">Cell membrane</keyword>
<evidence type="ECO:0000256" key="1">
    <source>
        <dbReference type="ARBA" id="ARBA00004651"/>
    </source>
</evidence>
<name>A0A151B502_9CLOT</name>
<dbReference type="EMBL" id="LTBA01000008">
    <property type="protein sequence ID" value="KYH34979.1"/>
    <property type="molecule type" value="Genomic_DNA"/>
</dbReference>
<organism evidence="7 8">
    <name type="scientific">Clostridium tepidiprofundi DSM 19306</name>
    <dbReference type="NCBI Taxonomy" id="1121338"/>
    <lineage>
        <taxon>Bacteria</taxon>
        <taxon>Bacillati</taxon>
        <taxon>Bacillota</taxon>
        <taxon>Clostridia</taxon>
        <taxon>Eubacteriales</taxon>
        <taxon>Clostridiaceae</taxon>
        <taxon>Clostridium</taxon>
    </lineage>
</organism>
<feature type="transmembrane region" description="Helical" evidence="6">
    <location>
        <begin position="248"/>
        <end position="268"/>
    </location>
</feature>
<protein>
    <recommendedName>
        <fullName evidence="6">Phosphatidylglycerol lysyltransferase</fullName>
        <ecNumber evidence="6">2.3.2.3</ecNumber>
    </recommendedName>
    <alternativeName>
        <fullName evidence="6">Lysylphosphatidylglycerol synthase</fullName>
    </alternativeName>
</protein>
<dbReference type="PANTHER" id="PTHR39087">
    <property type="entry name" value="UPF0104 MEMBRANE PROTEIN MJ1595"/>
    <property type="match status" value="1"/>
</dbReference>
<feature type="transmembrane region" description="Helical" evidence="6">
    <location>
        <begin position="170"/>
        <end position="190"/>
    </location>
</feature>
<comment type="similarity">
    <text evidence="6">Belongs to the LPG synthase family.</text>
</comment>
<dbReference type="Proteomes" id="UP000075531">
    <property type="component" value="Unassembled WGS sequence"/>
</dbReference>
<evidence type="ECO:0000256" key="5">
    <source>
        <dbReference type="ARBA" id="ARBA00023136"/>
    </source>
</evidence>
<feature type="transmembrane region" description="Helical" evidence="6">
    <location>
        <begin position="95"/>
        <end position="115"/>
    </location>
</feature>
<dbReference type="EC" id="2.3.2.3" evidence="6"/>
<dbReference type="GO" id="GO:0006629">
    <property type="term" value="P:lipid metabolic process"/>
    <property type="evidence" value="ECO:0007669"/>
    <property type="project" value="UniProtKB-KW"/>
</dbReference>
<evidence type="ECO:0000313" key="7">
    <source>
        <dbReference type="EMBL" id="KYH34979.1"/>
    </source>
</evidence>
<dbReference type="RefSeq" id="WP_066823855.1">
    <property type="nucleotide sequence ID" value="NZ_LTBA01000008.1"/>
</dbReference>
<keyword evidence="6" id="KW-0046">Antibiotic resistance</keyword>
<feature type="transmembrane region" description="Helical" evidence="6">
    <location>
        <begin position="217"/>
        <end position="236"/>
    </location>
</feature>
<dbReference type="STRING" id="1121338.CLTEP_11430"/>
<keyword evidence="7" id="KW-0012">Acyltransferase</keyword>
<keyword evidence="3 6" id="KW-0812">Transmembrane</keyword>
<feature type="transmembrane region" description="Helical" evidence="6">
    <location>
        <begin position="20"/>
        <end position="41"/>
    </location>
</feature>
<feature type="transmembrane region" description="Helical" evidence="6">
    <location>
        <begin position="61"/>
        <end position="83"/>
    </location>
</feature>
<accession>A0A151B502</accession>
<dbReference type="Pfam" id="PF03706">
    <property type="entry name" value="LPG_synthase_TM"/>
    <property type="match status" value="1"/>
</dbReference>
<gene>
    <name evidence="7" type="primary">mprF_1</name>
    <name evidence="6" type="synonym">mprF</name>
    <name evidence="7" type="ORF">CLTEP_11430</name>
</gene>
<evidence type="ECO:0000256" key="2">
    <source>
        <dbReference type="ARBA" id="ARBA00022475"/>
    </source>
</evidence>
<comment type="catalytic activity">
    <reaction evidence="6">
        <text>L-lysyl-tRNA(Lys) + a 1,2-diacyl-sn-glycero-3-phospho-(1'-sn-glycerol) = a 1,2-diacyl-sn-glycero-3-phospho-1'-(3'-O-L-lysyl)-sn-glycerol + tRNA(Lys)</text>
        <dbReference type="Rhea" id="RHEA:10668"/>
        <dbReference type="Rhea" id="RHEA-COMP:9696"/>
        <dbReference type="Rhea" id="RHEA-COMP:9697"/>
        <dbReference type="ChEBI" id="CHEBI:64716"/>
        <dbReference type="ChEBI" id="CHEBI:75792"/>
        <dbReference type="ChEBI" id="CHEBI:78442"/>
        <dbReference type="ChEBI" id="CHEBI:78529"/>
        <dbReference type="EC" id="2.3.2.3"/>
    </reaction>
</comment>
<dbReference type="GO" id="GO:0050071">
    <property type="term" value="F:phosphatidylglycerol lysyltransferase activity"/>
    <property type="evidence" value="ECO:0007669"/>
    <property type="project" value="UniProtKB-EC"/>
</dbReference>
<keyword evidence="6" id="KW-0443">Lipid metabolism</keyword>
<evidence type="ECO:0000256" key="4">
    <source>
        <dbReference type="ARBA" id="ARBA00022989"/>
    </source>
</evidence>
<reference evidence="7 8" key="1">
    <citation type="submission" date="2016-02" db="EMBL/GenBank/DDBJ databases">
        <title>Genome sequence of Clostridium tepidiprofundi DSM 19306.</title>
        <authorList>
            <person name="Poehlein A."/>
            <person name="Daniel R."/>
        </authorList>
    </citation>
    <scope>NUCLEOTIDE SEQUENCE [LARGE SCALE GENOMIC DNA]</scope>
    <source>
        <strain evidence="7 8">DSM 19306</strain>
    </source>
</reference>
<sequence length="328" mass="37319">MIFKVFTSIRHFCGTHKKQIIKMVMPIFIIVLILTIGIHQLKSININEAFEILHNMSISNIVFLFLGGIVAVSTMSLYDFAVVREYKQEISMFKIFNVGWVANTFNNAVGLGGIAGATLRTMMYKDENIDSKKLAYFNLLIIPACITGLSVMTLLDIVHVFDVEPILNRYRWLTIGLVIFSLYMPVYFFINKVTFLKNKIFSKVNNINSSPRLKFDLFFASIIEWFTAGSFFYFISTLIAGHIRIEQILGIFSVAATAGILSLIPSGLGSFDFIAILGLELMGIKSEQALAILLIYRVFYYIIPLFLGTILMVLQKIREGFTWNFKRK</sequence>